<dbReference type="EMBL" id="JACRTJ010000013">
    <property type="protein sequence ID" value="MBC8598647.1"/>
    <property type="molecule type" value="Genomic_DNA"/>
</dbReference>
<evidence type="ECO:0000256" key="6">
    <source>
        <dbReference type="ARBA" id="ARBA00022741"/>
    </source>
</evidence>
<dbReference type="Proteomes" id="UP000647491">
    <property type="component" value="Unassembled WGS sequence"/>
</dbReference>
<dbReference type="Gene3D" id="3.40.50.300">
    <property type="entry name" value="P-loop containing nucleotide triphosphate hydrolases"/>
    <property type="match status" value="1"/>
</dbReference>
<accession>A0ABR7NTI3</accession>
<evidence type="ECO:0000256" key="9">
    <source>
        <dbReference type="ARBA" id="ARBA00023141"/>
    </source>
</evidence>
<reference evidence="12 13" key="1">
    <citation type="submission" date="2020-08" db="EMBL/GenBank/DDBJ databases">
        <title>Genome public.</title>
        <authorList>
            <person name="Liu C."/>
            <person name="Sun Q."/>
        </authorList>
    </citation>
    <scope>NUCLEOTIDE SEQUENCE [LARGE SCALE GENOMIC DNA]</scope>
    <source>
        <strain evidence="12 13">BX10</strain>
    </source>
</reference>
<dbReference type="Pfam" id="PF01202">
    <property type="entry name" value="SKI"/>
    <property type="match status" value="1"/>
</dbReference>
<keyword evidence="11" id="KW-0460">Magnesium</keyword>
<dbReference type="PROSITE" id="PS01128">
    <property type="entry name" value="SHIKIMATE_KINASE"/>
    <property type="match status" value="1"/>
</dbReference>
<evidence type="ECO:0000256" key="11">
    <source>
        <dbReference type="HAMAP-Rule" id="MF_00109"/>
    </source>
</evidence>
<evidence type="ECO:0000256" key="3">
    <source>
        <dbReference type="ARBA" id="ARBA00012154"/>
    </source>
</evidence>
<protein>
    <recommendedName>
        <fullName evidence="3 11">Shikimate kinase</fullName>
        <shortName evidence="11">SK</shortName>
        <ecNumber evidence="3 11">2.7.1.71</ecNumber>
    </recommendedName>
</protein>
<feature type="binding site" evidence="11">
    <location>
        <begin position="14"/>
        <end position="19"/>
    </location>
    <ligand>
        <name>ATP</name>
        <dbReference type="ChEBI" id="CHEBI:30616"/>
    </ligand>
</feature>
<comment type="subcellular location">
    <subcellularLocation>
        <location evidence="11">Cytoplasm</location>
    </subcellularLocation>
</comment>
<feature type="binding site" evidence="11">
    <location>
        <position position="156"/>
    </location>
    <ligand>
        <name>ATP</name>
        <dbReference type="ChEBI" id="CHEBI:30616"/>
    </ligand>
</feature>
<dbReference type="PRINTS" id="PR01100">
    <property type="entry name" value="SHIKIMTKNASE"/>
</dbReference>
<organism evidence="12 13">
    <name type="scientific">Enterocloster hominis</name>
    <name type="common">ex Liu et al. 2021</name>
    <dbReference type="NCBI Taxonomy" id="2763663"/>
    <lineage>
        <taxon>Bacteria</taxon>
        <taxon>Bacillati</taxon>
        <taxon>Bacillota</taxon>
        <taxon>Clostridia</taxon>
        <taxon>Lachnospirales</taxon>
        <taxon>Lachnospiraceae</taxon>
        <taxon>Enterocloster</taxon>
    </lineage>
</organism>
<evidence type="ECO:0000256" key="4">
    <source>
        <dbReference type="ARBA" id="ARBA00022605"/>
    </source>
</evidence>
<dbReference type="PANTHER" id="PTHR21087">
    <property type="entry name" value="SHIKIMATE KINASE"/>
    <property type="match status" value="1"/>
</dbReference>
<evidence type="ECO:0000256" key="1">
    <source>
        <dbReference type="ARBA" id="ARBA00004842"/>
    </source>
</evidence>
<dbReference type="CDD" id="cd00464">
    <property type="entry name" value="SK"/>
    <property type="match status" value="1"/>
</dbReference>
<keyword evidence="11" id="KW-0963">Cytoplasm</keyword>
<keyword evidence="7 11" id="KW-0418">Kinase</keyword>
<evidence type="ECO:0000256" key="2">
    <source>
        <dbReference type="ARBA" id="ARBA00006997"/>
    </source>
</evidence>
<proteinExistence type="inferred from homology"/>
<comment type="subunit">
    <text evidence="11">Monomer.</text>
</comment>
<comment type="cofactor">
    <cofactor evidence="11">
        <name>Mg(2+)</name>
        <dbReference type="ChEBI" id="CHEBI:18420"/>
    </cofactor>
    <text evidence="11">Binds 1 Mg(2+) ion per subunit.</text>
</comment>
<dbReference type="InterPro" id="IPR000623">
    <property type="entry name" value="Shikimate_kinase/TSH1"/>
</dbReference>
<evidence type="ECO:0000313" key="13">
    <source>
        <dbReference type="Proteomes" id="UP000647491"/>
    </source>
</evidence>
<comment type="caution">
    <text evidence="12">The sequence shown here is derived from an EMBL/GenBank/DDBJ whole genome shotgun (WGS) entry which is preliminary data.</text>
</comment>
<evidence type="ECO:0000256" key="7">
    <source>
        <dbReference type="ARBA" id="ARBA00022777"/>
    </source>
</evidence>
<feature type="binding site" evidence="11">
    <location>
        <position position="82"/>
    </location>
    <ligand>
        <name>substrate</name>
    </ligand>
</feature>
<evidence type="ECO:0000256" key="5">
    <source>
        <dbReference type="ARBA" id="ARBA00022679"/>
    </source>
</evidence>
<name>A0ABR7NTI3_9FIRM</name>
<comment type="function">
    <text evidence="11">Catalyzes the specific phosphorylation of the 3-hydroxyl group of shikimic acid using ATP as a cosubstrate.</text>
</comment>
<feature type="binding site" evidence="11">
    <location>
        <position position="120"/>
    </location>
    <ligand>
        <name>ATP</name>
        <dbReference type="ChEBI" id="CHEBI:30616"/>
    </ligand>
</feature>
<dbReference type="RefSeq" id="WP_262427197.1">
    <property type="nucleotide sequence ID" value="NZ_JACRTJ010000013.1"/>
</dbReference>
<dbReference type="HAMAP" id="MF_00109">
    <property type="entry name" value="Shikimate_kinase"/>
    <property type="match status" value="1"/>
</dbReference>
<dbReference type="InterPro" id="IPR023000">
    <property type="entry name" value="Shikimate_kinase_CS"/>
</dbReference>
<feature type="binding site" evidence="11">
    <location>
        <position position="139"/>
    </location>
    <ligand>
        <name>substrate</name>
    </ligand>
</feature>
<keyword evidence="6 11" id="KW-0547">Nucleotide-binding</keyword>
<evidence type="ECO:0000256" key="8">
    <source>
        <dbReference type="ARBA" id="ARBA00022840"/>
    </source>
</evidence>
<dbReference type="GO" id="GO:0016301">
    <property type="term" value="F:kinase activity"/>
    <property type="evidence" value="ECO:0007669"/>
    <property type="project" value="UniProtKB-KW"/>
</dbReference>
<dbReference type="InterPro" id="IPR027417">
    <property type="entry name" value="P-loop_NTPase"/>
</dbReference>
<feature type="binding site" evidence="11">
    <location>
        <position position="36"/>
    </location>
    <ligand>
        <name>substrate</name>
    </ligand>
</feature>
<keyword evidence="8 11" id="KW-0067">ATP-binding</keyword>
<sequence>MKLDQHIFLIGFMGCGKSTCAACLCRMTGAEQIEMDQEIVKRQGMEITEIFRVHGEEYFRDLETDLIKEIGNMEPMVVSCGGGTVLREENVALMKAAGRIVLLTAEPETVFDRVKGSADRPVLNGNMNLSYIKELMEARRPRYEAAADAAVATDGRTAEEICEEILEQRKEGSHGAR</sequence>
<keyword evidence="5 11" id="KW-0808">Transferase</keyword>
<dbReference type="EC" id="2.7.1.71" evidence="3 11"/>
<feature type="binding site" evidence="11">
    <location>
        <position position="18"/>
    </location>
    <ligand>
        <name>Mg(2+)</name>
        <dbReference type="ChEBI" id="CHEBI:18420"/>
    </ligand>
</feature>
<comment type="catalytic activity">
    <reaction evidence="10 11">
        <text>shikimate + ATP = 3-phosphoshikimate + ADP + H(+)</text>
        <dbReference type="Rhea" id="RHEA:13121"/>
        <dbReference type="ChEBI" id="CHEBI:15378"/>
        <dbReference type="ChEBI" id="CHEBI:30616"/>
        <dbReference type="ChEBI" id="CHEBI:36208"/>
        <dbReference type="ChEBI" id="CHEBI:145989"/>
        <dbReference type="ChEBI" id="CHEBI:456216"/>
        <dbReference type="EC" id="2.7.1.71"/>
    </reaction>
</comment>
<dbReference type="PANTHER" id="PTHR21087:SF16">
    <property type="entry name" value="SHIKIMATE KINASE 1, CHLOROPLASTIC"/>
    <property type="match status" value="1"/>
</dbReference>
<dbReference type="SUPFAM" id="SSF52540">
    <property type="entry name" value="P-loop containing nucleoside triphosphate hydrolases"/>
    <property type="match status" value="1"/>
</dbReference>
<feature type="binding site" evidence="11">
    <location>
        <position position="60"/>
    </location>
    <ligand>
        <name>substrate</name>
    </ligand>
</feature>
<keyword evidence="4 11" id="KW-0028">Amino-acid biosynthesis</keyword>
<gene>
    <name evidence="11" type="primary">aroK</name>
    <name evidence="12" type="ORF">H8708_05275</name>
</gene>
<keyword evidence="13" id="KW-1185">Reference proteome</keyword>
<comment type="similarity">
    <text evidence="2 11">Belongs to the shikimate kinase family.</text>
</comment>
<keyword evidence="9 11" id="KW-0057">Aromatic amino acid biosynthesis</keyword>
<keyword evidence="11" id="KW-0479">Metal-binding</keyword>
<evidence type="ECO:0000313" key="12">
    <source>
        <dbReference type="EMBL" id="MBC8598647.1"/>
    </source>
</evidence>
<evidence type="ECO:0000256" key="10">
    <source>
        <dbReference type="ARBA" id="ARBA00048567"/>
    </source>
</evidence>
<dbReference type="InterPro" id="IPR031322">
    <property type="entry name" value="Shikimate/glucono_kinase"/>
</dbReference>
<dbReference type="PROSITE" id="PS51257">
    <property type="entry name" value="PROKAR_LIPOPROTEIN"/>
    <property type="match status" value="1"/>
</dbReference>
<comment type="pathway">
    <text evidence="1 11">Metabolic intermediate biosynthesis; chorismate biosynthesis; chorismate from D-erythrose 4-phosphate and phosphoenolpyruvate: step 5/7.</text>
</comment>